<feature type="domain" description="FAD-binding PCMH-type" evidence="17">
    <location>
        <begin position="15"/>
        <end position="198"/>
    </location>
</feature>
<dbReference type="GO" id="GO:0051301">
    <property type="term" value="P:cell division"/>
    <property type="evidence" value="ECO:0007669"/>
    <property type="project" value="UniProtKB-KW"/>
</dbReference>
<evidence type="ECO:0000256" key="4">
    <source>
        <dbReference type="ARBA" id="ARBA00004752"/>
    </source>
</evidence>
<keyword evidence="8 16" id="KW-0274">FAD</keyword>
<evidence type="ECO:0000256" key="12">
    <source>
        <dbReference type="ARBA" id="ARBA00023002"/>
    </source>
</evidence>
<keyword evidence="6 16" id="KW-0132">Cell division</keyword>
<evidence type="ECO:0000256" key="3">
    <source>
        <dbReference type="ARBA" id="ARBA00004496"/>
    </source>
</evidence>
<evidence type="ECO:0000256" key="6">
    <source>
        <dbReference type="ARBA" id="ARBA00022618"/>
    </source>
</evidence>
<dbReference type="PANTHER" id="PTHR21071:SF4">
    <property type="entry name" value="UDP-N-ACETYLENOLPYRUVOYLGLUCOSAMINE REDUCTASE"/>
    <property type="match status" value="1"/>
</dbReference>
<name>A0A2H0UKN2_9BACT</name>
<dbReference type="InterPro" id="IPR036318">
    <property type="entry name" value="FAD-bd_PCMH-like_sf"/>
</dbReference>
<dbReference type="AlphaFoldDB" id="A0A2H0UKN2"/>
<dbReference type="InterPro" id="IPR011601">
    <property type="entry name" value="MurB_C"/>
</dbReference>
<dbReference type="Gene3D" id="3.30.43.10">
    <property type="entry name" value="Uridine Diphospho-n-acetylenolpyruvylglucosamine Reductase, domain 2"/>
    <property type="match status" value="1"/>
</dbReference>
<dbReference type="HAMAP" id="MF_00037">
    <property type="entry name" value="MurB"/>
    <property type="match status" value="1"/>
</dbReference>
<dbReference type="PROSITE" id="PS51387">
    <property type="entry name" value="FAD_PCMH"/>
    <property type="match status" value="1"/>
</dbReference>
<dbReference type="InterPro" id="IPR016166">
    <property type="entry name" value="FAD-bd_PCMH"/>
</dbReference>
<dbReference type="GO" id="GO:0005829">
    <property type="term" value="C:cytosol"/>
    <property type="evidence" value="ECO:0007669"/>
    <property type="project" value="TreeGrafter"/>
</dbReference>
<evidence type="ECO:0000313" key="19">
    <source>
        <dbReference type="Proteomes" id="UP000229526"/>
    </source>
</evidence>
<evidence type="ECO:0000256" key="7">
    <source>
        <dbReference type="ARBA" id="ARBA00022630"/>
    </source>
</evidence>
<dbReference type="InterPro" id="IPR006094">
    <property type="entry name" value="Oxid_FAD_bind_N"/>
</dbReference>
<keyword evidence="5 16" id="KW-0963">Cytoplasm</keyword>
<dbReference type="Proteomes" id="UP000229526">
    <property type="component" value="Unassembled WGS sequence"/>
</dbReference>
<dbReference type="GO" id="GO:0071555">
    <property type="term" value="P:cell wall organization"/>
    <property type="evidence" value="ECO:0007669"/>
    <property type="project" value="UniProtKB-KW"/>
</dbReference>
<evidence type="ECO:0000313" key="18">
    <source>
        <dbReference type="EMBL" id="PIR86950.1"/>
    </source>
</evidence>
<comment type="subcellular location">
    <subcellularLocation>
        <location evidence="3 16">Cytoplasm</location>
    </subcellularLocation>
</comment>
<comment type="cofactor">
    <cofactor evidence="1 16">
        <name>FAD</name>
        <dbReference type="ChEBI" id="CHEBI:57692"/>
    </cofactor>
</comment>
<dbReference type="Pfam" id="PF02873">
    <property type="entry name" value="MurB_C"/>
    <property type="match status" value="1"/>
</dbReference>
<evidence type="ECO:0000256" key="5">
    <source>
        <dbReference type="ARBA" id="ARBA00022490"/>
    </source>
</evidence>
<dbReference type="InterPro" id="IPR003170">
    <property type="entry name" value="MurB"/>
</dbReference>
<dbReference type="InterPro" id="IPR016167">
    <property type="entry name" value="FAD-bd_PCMH_sub1"/>
</dbReference>
<proteinExistence type="inferred from homology"/>
<evidence type="ECO:0000256" key="11">
    <source>
        <dbReference type="ARBA" id="ARBA00022984"/>
    </source>
</evidence>
<dbReference type="Gene3D" id="3.30.465.10">
    <property type="match status" value="1"/>
</dbReference>
<evidence type="ECO:0000256" key="8">
    <source>
        <dbReference type="ARBA" id="ARBA00022827"/>
    </source>
</evidence>
<comment type="function">
    <text evidence="2 16">Cell wall formation.</text>
</comment>
<dbReference type="Pfam" id="PF01565">
    <property type="entry name" value="FAD_binding_4"/>
    <property type="match status" value="1"/>
</dbReference>
<dbReference type="SUPFAM" id="SSF56194">
    <property type="entry name" value="Uridine diphospho-N-Acetylenolpyruvylglucosamine reductase, MurB, C-terminal domain"/>
    <property type="match status" value="1"/>
</dbReference>
<dbReference type="GO" id="GO:0009252">
    <property type="term" value="P:peptidoglycan biosynthetic process"/>
    <property type="evidence" value="ECO:0007669"/>
    <property type="project" value="UniProtKB-UniRule"/>
</dbReference>
<keyword evidence="14 16" id="KW-0961">Cell wall biogenesis/degradation</keyword>
<evidence type="ECO:0000256" key="14">
    <source>
        <dbReference type="ARBA" id="ARBA00023316"/>
    </source>
</evidence>
<evidence type="ECO:0000256" key="1">
    <source>
        <dbReference type="ARBA" id="ARBA00001974"/>
    </source>
</evidence>
<dbReference type="InterPro" id="IPR016169">
    <property type="entry name" value="FAD-bd_PCMH_sub2"/>
</dbReference>
<sequence>MFNKQIPLSLHSNYRIGGPASLFFIATRIEDIVAAVSEAKKLKEPLFILGGGTNLLIPDAGFKGVMLKPAITSLERIEGSRIRVGAGVLVSTLNYFTVRQGLTGLEWSGGLPGTVGGAVYGNAGAFGGEIKDSVVEVLSLDIAGAEPKLIRRTNPECQFSYRNSIFKSRTLEGTDQAAPGYAPPKEIILEVIFQLAPGLSTDINAGVHEKIDYRIARQPLDYPNIGSTFKNIPVTNVPEAVLKQYEHKIKQDPFPVLPTAVLISEAGLKGTKSGGAMISDKHPNFIVNLGGAKSEDVRALAQTIKDTLHQRYGVDLEREVIFL</sequence>
<dbReference type="InterPro" id="IPR036635">
    <property type="entry name" value="MurB_C_sf"/>
</dbReference>
<dbReference type="GO" id="GO:0008360">
    <property type="term" value="P:regulation of cell shape"/>
    <property type="evidence" value="ECO:0007669"/>
    <property type="project" value="UniProtKB-KW"/>
</dbReference>
<keyword evidence="10 16" id="KW-0133">Cell shape</keyword>
<keyword evidence="13 16" id="KW-0131">Cell cycle</keyword>
<evidence type="ECO:0000256" key="15">
    <source>
        <dbReference type="ARBA" id="ARBA00048914"/>
    </source>
</evidence>
<evidence type="ECO:0000256" key="10">
    <source>
        <dbReference type="ARBA" id="ARBA00022960"/>
    </source>
</evidence>
<reference evidence="19" key="1">
    <citation type="submission" date="2017-09" db="EMBL/GenBank/DDBJ databases">
        <title>Depth-based differentiation of microbial function through sediment-hosted aquifers and enrichment of novel symbionts in the deep terrestrial subsurface.</title>
        <authorList>
            <person name="Probst A.J."/>
            <person name="Ladd B."/>
            <person name="Jarett J.K."/>
            <person name="Geller-Mcgrath D.E."/>
            <person name="Sieber C.M.K."/>
            <person name="Emerson J.B."/>
            <person name="Anantharaman K."/>
            <person name="Thomas B.C."/>
            <person name="Malmstrom R."/>
            <person name="Stieglmeier M."/>
            <person name="Klingl A."/>
            <person name="Woyke T."/>
            <person name="Ryan C.M."/>
            <person name="Banfield J.F."/>
        </authorList>
    </citation>
    <scope>NUCLEOTIDE SEQUENCE [LARGE SCALE GENOMIC DNA]</scope>
</reference>
<feature type="active site" description="Proton donor" evidence="16">
    <location>
        <position position="227"/>
    </location>
</feature>
<dbReference type="PANTHER" id="PTHR21071">
    <property type="entry name" value="UDP-N-ACETYLENOLPYRUVOYLGLUCOSAMINE REDUCTASE"/>
    <property type="match status" value="1"/>
</dbReference>
<feature type="active site" evidence="16">
    <location>
        <position position="162"/>
    </location>
</feature>
<evidence type="ECO:0000256" key="16">
    <source>
        <dbReference type="HAMAP-Rule" id="MF_00037"/>
    </source>
</evidence>
<accession>A0A2H0UKN2</accession>
<feature type="active site" evidence="16">
    <location>
        <position position="319"/>
    </location>
</feature>
<dbReference type="GO" id="GO:0071949">
    <property type="term" value="F:FAD binding"/>
    <property type="evidence" value="ECO:0007669"/>
    <property type="project" value="InterPro"/>
</dbReference>
<comment type="similarity">
    <text evidence="16">Belongs to the MurB family.</text>
</comment>
<keyword evidence="9 16" id="KW-0521">NADP</keyword>
<dbReference type="EC" id="1.3.1.98" evidence="16"/>
<dbReference type="UniPathway" id="UPA00219"/>
<dbReference type="SUPFAM" id="SSF56176">
    <property type="entry name" value="FAD-binding/transporter-associated domain-like"/>
    <property type="match status" value="1"/>
</dbReference>
<dbReference type="GO" id="GO:0008762">
    <property type="term" value="F:UDP-N-acetylmuramate dehydrogenase activity"/>
    <property type="evidence" value="ECO:0007669"/>
    <property type="project" value="UniProtKB-UniRule"/>
</dbReference>
<evidence type="ECO:0000256" key="9">
    <source>
        <dbReference type="ARBA" id="ARBA00022857"/>
    </source>
</evidence>
<comment type="pathway">
    <text evidence="4 16">Cell wall biogenesis; peptidoglycan biosynthesis.</text>
</comment>
<evidence type="ECO:0000256" key="13">
    <source>
        <dbReference type="ARBA" id="ARBA00023306"/>
    </source>
</evidence>
<dbReference type="EMBL" id="PFBD01000022">
    <property type="protein sequence ID" value="PIR86950.1"/>
    <property type="molecule type" value="Genomic_DNA"/>
</dbReference>
<keyword evidence="7 16" id="KW-0285">Flavoprotein</keyword>
<comment type="catalytic activity">
    <reaction evidence="15 16">
        <text>UDP-N-acetyl-alpha-D-muramate + NADP(+) = UDP-N-acetyl-3-O-(1-carboxyvinyl)-alpha-D-glucosamine + NADPH + H(+)</text>
        <dbReference type="Rhea" id="RHEA:12248"/>
        <dbReference type="ChEBI" id="CHEBI:15378"/>
        <dbReference type="ChEBI" id="CHEBI:57783"/>
        <dbReference type="ChEBI" id="CHEBI:58349"/>
        <dbReference type="ChEBI" id="CHEBI:68483"/>
        <dbReference type="ChEBI" id="CHEBI:70757"/>
        <dbReference type="EC" id="1.3.1.98"/>
    </reaction>
</comment>
<keyword evidence="12 16" id="KW-0560">Oxidoreductase</keyword>
<dbReference type="NCBIfam" id="TIGR00179">
    <property type="entry name" value="murB"/>
    <property type="match status" value="1"/>
</dbReference>
<dbReference type="Gene3D" id="3.90.78.10">
    <property type="entry name" value="UDP-N-acetylenolpyruvoylglucosamine reductase, C-terminal domain"/>
    <property type="match status" value="1"/>
</dbReference>
<gene>
    <name evidence="16 18" type="primary">murB</name>
    <name evidence="18" type="ORF">COU11_02965</name>
</gene>
<keyword evidence="11 16" id="KW-0573">Peptidoglycan synthesis</keyword>
<comment type="caution">
    <text evidence="18">The sequence shown here is derived from an EMBL/GenBank/DDBJ whole genome shotgun (WGS) entry which is preliminary data.</text>
</comment>
<protein>
    <recommendedName>
        <fullName evidence="16">UDP-N-acetylenolpyruvoylglucosamine reductase</fullName>
        <ecNumber evidence="16">1.3.1.98</ecNumber>
    </recommendedName>
    <alternativeName>
        <fullName evidence="16">UDP-N-acetylmuramate dehydrogenase</fullName>
    </alternativeName>
</protein>
<evidence type="ECO:0000256" key="2">
    <source>
        <dbReference type="ARBA" id="ARBA00003921"/>
    </source>
</evidence>
<evidence type="ECO:0000259" key="17">
    <source>
        <dbReference type="PROSITE" id="PS51387"/>
    </source>
</evidence>
<organism evidence="18 19">
    <name type="scientific">Candidatus Harrisonbacteria bacterium CG10_big_fil_rev_8_21_14_0_10_49_15</name>
    <dbReference type="NCBI Taxonomy" id="1974587"/>
    <lineage>
        <taxon>Bacteria</taxon>
        <taxon>Candidatus Harrisoniibacteriota</taxon>
    </lineage>
</organism>